<dbReference type="SUPFAM" id="SSF47323">
    <property type="entry name" value="Anticodon-binding domain of a subclass of class I aminoacyl-tRNA synthetases"/>
    <property type="match status" value="1"/>
</dbReference>
<dbReference type="CDD" id="cd00812">
    <property type="entry name" value="LeuRS_core"/>
    <property type="match status" value="1"/>
</dbReference>
<keyword evidence="7 9" id="KW-0030">Aminoacyl-tRNA synthetase</keyword>
<dbReference type="EC" id="6.1.1.4" evidence="9"/>
<dbReference type="PRINTS" id="PR00985">
    <property type="entry name" value="TRNASYNTHLEU"/>
</dbReference>
<proteinExistence type="inferred from homology"/>
<dbReference type="Gene3D" id="3.40.50.620">
    <property type="entry name" value="HUPs"/>
    <property type="match status" value="2"/>
</dbReference>
<dbReference type="FunFam" id="3.40.50.620:FF:000003">
    <property type="entry name" value="Leucine--tRNA ligase"/>
    <property type="match status" value="1"/>
</dbReference>
<dbReference type="GO" id="GO:0006429">
    <property type="term" value="P:leucyl-tRNA aminoacylation"/>
    <property type="evidence" value="ECO:0007669"/>
    <property type="project" value="UniProtKB-UniRule"/>
</dbReference>
<evidence type="ECO:0000256" key="8">
    <source>
        <dbReference type="ARBA" id="ARBA00047469"/>
    </source>
</evidence>
<dbReference type="Pfam" id="PF08264">
    <property type="entry name" value="Anticodon_1"/>
    <property type="match status" value="1"/>
</dbReference>
<dbReference type="AlphaFoldDB" id="A0AAU8GBK7"/>
<dbReference type="InterPro" id="IPR009008">
    <property type="entry name" value="Val/Leu/Ile-tRNA-synth_edit"/>
</dbReference>
<dbReference type="GO" id="GO:0002161">
    <property type="term" value="F:aminoacyl-tRNA deacylase activity"/>
    <property type="evidence" value="ECO:0007669"/>
    <property type="project" value="InterPro"/>
</dbReference>
<dbReference type="Gene3D" id="3.10.20.590">
    <property type="match status" value="1"/>
</dbReference>
<organism evidence="13">
    <name type="scientific">Dehalogenimonas sp. 4OHTPN</name>
    <dbReference type="NCBI Taxonomy" id="3166643"/>
    <lineage>
        <taxon>Bacteria</taxon>
        <taxon>Bacillati</taxon>
        <taxon>Chloroflexota</taxon>
        <taxon>Dehalococcoidia</taxon>
        <taxon>Dehalococcoidales</taxon>
        <taxon>Dehalococcoidaceae</taxon>
        <taxon>Dehalogenimonas</taxon>
    </lineage>
</organism>
<evidence type="ECO:0000259" key="10">
    <source>
        <dbReference type="Pfam" id="PF00133"/>
    </source>
</evidence>
<name>A0AAU8GBK7_9CHLR</name>
<accession>A0AAU8GBK7</accession>
<feature type="short sequence motif" description="'HIGH' region" evidence="9">
    <location>
        <begin position="42"/>
        <end position="52"/>
    </location>
</feature>
<feature type="binding site" evidence="9">
    <location>
        <position position="584"/>
    </location>
    <ligand>
        <name>ATP</name>
        <dbReference type="ChEBI" id="CHEBI:30616"/>
    </ligand>
</feature>
<evidence type="ECO:0000256" key="4">
    <source>
        <dbReference type="ARBA" id="ARBA00022741"/>
    </source>
</evidence>
<keyword evidence="4 9" id="KW-0547">Nucleotide-binding</keyword>
<evidence type="ECO:0000313" key="13">
    <source>
        <dbReference type="EMBL" id="XCH33867.1"/>
    </source>
</evidence>
<keyword evidence="2 9" id="KW-0963">Cytoplasm</keyword>
<comment type="catalytic activity">
    <reaction evidence="8 9">
        <text>tRNA(Leu) + L-leucine + ATP = L-leucyl-tRNA(Leu) + AMP + diphosphate</text>
        <dbReference type="Rhea" id="RHEA:11688"/>
        <dbReference type="Rhea" id="RHEA-COMP:9613"/>
        <dbReference type="Rhea" id="RHEA-COMP:9622"/>
        <dbReference type="ChEBI" id="CHEBI:30616"/>
        <dbReference type="ChEBI" id="CHEBI:33019"/>
        <dbReference type="ChEBI" id="CHEBI:57427"/>
        <dbReference type="ChEBI" id="CHEBI:78442"/>
        <dbReference type="ChEBI" id="CHEBI:78494"/>
        <dbReference type="ChEBI" id="CHEBI:456215"/>
        <dbReference type="EC" id="6.1.1.4"/>
    </reaction>
</comment>
<dbReference type="RefSeq" id="WP_353715059.1">
    <property type="nucleotide sequence ID" value="NZ_CP159307.1"/>
</dbReference>
<feature type="domain" description="Aminoacyl-tRNA synthetase class Ia" evidence="10">
    <location>
        <begin position="420"/>
        <end position="609"/>
    </location>
</feature>
<dbReference type="EMBL" id="CP159307">
    <property type="protein sequence ID" value="XCH33867.1"/>
    <property type="molecule type" value="Genomic_DNA"/>
</dbReference>
<evidence type="ECO:0000256" key="3">
    <source>
        <dbReference type="ARBA" id="ARBA00022598"/>
    </source>
</evidence>
<dbReference type="PANTHER" id="PTHR43740:SF2">
    <property type="entry name" value="LEUCINE--TRNA LIGASE, MITOCHONDRIAL"/>
    <property type="match status" value="1"/>
</dbReference>
<dbReference type="GO" id="GO:0005829">
    <property type="term" value="C:cytosol"/>
    <property type="evidence" value="ECO:0007669"/>
    <property type="project" value="TreeGrafter"/>
</dbReference>
<keyword evidence="6 9" id="KW-0648">Protein biosynthesis</keyword>
<keyword evidence="3 9" id="KW-0436">Ligase</keyword>
<feature type="domain" description="Methionyl/Valyl/Leucyl/Isoleucyl-tRNA synthetase anticodon-binding" evidence="11">
    <location>
        <begin position="656"/>
        <end position="775"/>
    </location>
</feature>
<evidence type="ECO:0000256" key="7">
    <source>
        <dbReference type="ARBA" id="ARBA00023146"/>
    </source>
</evidence>
<evidence type="ECO:0000256" key="9">
    <source>
        <dbReference type="HAMAP-Rule" id="MF_00049"/>
    </source>
</evidence>
<dbReference type="GO" id="GO:0005524">
    <property type="term" value="F:ATP binding"/>
    <property type="evidence" value="ECO:0007669"/>
    <property type="project" value="UniProtKB-UniRule"/>
</dbReference>
<dbReference type="SUPFAM" id="SSF52374">
    <property type="entry name" value="Nucleotidylyl transferase"/>
    <property type="match status" value="1"/>
</dbReference>
<feature type="domain" description="Aminoacyl-tRNA synthetase class Ia" evidence="10">
    <location>
        <begin position="13"/>
        <end position="206"/>
    </location>
</feature>
<dbReference type="FunFam" id="1.10.730.10:FF:000002">
    <property type="entry name" value="Leucine--tRNA ligase"/>
    <property type="match status" value="1"/>
</dbReference>
<evidence type="ECO:0000256" key="1">
    <source>
        <dbReference type="ARBA" id="ARBA00005594"/>
    </source>
</evidence>
<evidence type="ECO:0000256" key="6">
    <source>
        <dbReference type="ARBA" id="ARBA00022917"/>
    </source>
</evidence>
<dbReference type="GO" id="GO:0004823">
    <property type="term" value="F:leucine-tRNA ligase activity"/>
    <property type="evidence" value="ECO:0007669"/>
    <property type="project" value="UniProtKB-UniRule"/>
</dbReference>
<dbReference type="SUPFAM" id="SSF50677">
    <property type="entry name" value="ValRS/IleRS/LeuRS editing domain"/>
    <property type="match status" value="1"/>
</dbReference>
<evidence type="ECO:0000256" key="2">
    <source>
        <dbReference type="ARBA" id="ARBA00022490"/>
    </source>
</evidence>
<dbReference type="InterPro" id="IPR009080">
    <property type="entry name" value="tRNAsynth_Ia_anticodon-bd"/>
</dbReference>
<gene>
    <name evidence="9 13" type="primary">leuS</name>
    <name evidence="13" type="ORF">ABV300_03045</name>
</gene>
<dbReference type="InterPro" id="IPR002302">
    <property type="entry name" value="Leu-tRNA-ligase"/>
</dbReference>
<dbReference type="CDD" id="cd07958">
    <property type="entry name" value="Anticodon_Ia_Leu_BEm"/>
    <property type="match status" value="1"/>
</dbReference>
<comment type="subcellular location">
    <subcellularLocation>
        <location evidence="9">Cytoplasm</location>
    </subcellularLocation>
</comment>
<sequence length="814" mass="92892">MIDRYDPQAIEKKWQDRWAADKLYHVLDESPKSKWYALTMFPYTSGDLHIGHWYAMAPSDVYARYKRMQGFNVLHPMGFDAFGFPAENAAIKRGIHPHTWTEKNIENMRRQLRTMGCCYDWDREVVTSRPDYYKWTEWFFLKLYEAGLAYRAKAPVNWCPSCQAVLANEQVIGGGECWRCDTQVVRKDLVQWFFRITKYADELMQHDGLDWPERIKIMQRNWVGRSEGAEIDFKLEIPGVGEKKIRVFTTRPDTVYGVTFMVLAPEHPLVEKITSPAHKAAVEAYVDKARRLTEIDRLSTEREKDGVFTGANVINQLNGEPVPVWIADYVIWSYGTGAVMAVPAHDERDFSFAQKYKLPVRVVISPPGYEGGPIEAAYIGEGLMRNSAQFNGKPNTEAFGGIIDWMESQNFGKRAVSYKLRDWLISRQRYWGAPIPIIHCDRCGIVPVPEKDLPVLLPEDAEFKPTGESPLKYVESFVNTTCPKCGGPARRETDTMDTFMCSSWYFLRYCSPRDAAQAFDPEKTKYWMPVDIYTGGADHAVMHLFYSRFFTMALRDMGRLPFGEPFKRLFNQGVITSQHQKMSKSKGNVVNPDKYVGELGADTVRAYLMFVGPWELGGDWNDSGIGGMSRWFNRVWKLALEEYAPGDIDNAAEADLVRKTHQVIRKVNLDLDKLQFNTMLAALMEFTNYMAPVKESGKVSAEVWTRAVECLVLLLAPTAPHLAEELWQLMGNPYSVHNQSFPIWDEALTAEPEITLVVQINGKVRARFQVPASITECQATDLALSNERVKEFTASKTVKTVVYVPGKLVNIVVI</sequence>
<keyword evidence="5 9" id="KW-0067">ATP-binding</keyword>
<dbReference type="Gene3D" id="1.10.730.10">
    <property type="entry name" value="Isoleucyl-tRNA Synthetase, Domain 1"/>
    <property type="match status" value="2"/>
</dbReference>
<dbReference type="InterPro" id="IPR014729">
    <property type="entry name" value="Rossmann-like_a/b/a_fold"/>
</dbReference>
<dbReference type="Pfam" id="PF13603">
    <property type="entry name" value="tRNA-synt_1_2"/>
    <property type="match status" value="1"/>
</dbReference>
<reference evidence="13" key="1">
    <citation type="submission" date="2024-06" db="EMBL/GenBank/DDBJ databases">
        <title>A Novel Isolate, Dehalogenimonas sp. Strain 4OHTPN, Dechlorinates Aromatic 4 Hydroxy chlorothalonil by a Novel Reductive Dehalogenase.</title>
        <authorList>
            <person name="Liu G."/>
        </authorList>
    </citation>
    <scope>NUCLEOTIDE SEQUENCE</scope>
    <source>
        <strain evidence="13">4OHTPN</strain>
    </source>
</reference>
<evidence type="ECO:0000256" key="5">
    <source>
        <dbReference type="ARBA" id="ARBA00022840"/>
    </source>
</evidence>
<feature type="domain" description="Leucyl-tRNA synthetase editing" evidence="12">
    <location>
        <begin position="220"/>
        <end position="407"/>
    </location>
</feature>
<dbReference type="FunFam" id="3.40.50.620:FF:000056">
    <property type="entry name" value="Leucine--tRNA ligase"/>
    <property type="match status" value="1"/>
</dbReference>
<protein>
    <recommendedName>
        <fullName evidence="9">Leucine--tRNA ligase</fullName>
        <ecNumber evidence="9">6.1.1.4</ecNumber>
    </recommendedName>
    <alternativeName>
        <fullName evidence="9">Leucyl-tRNA synthetase</fullName>
        <shortName evidence="9">LeuRS</shortName>
    </alternativeName>
</protein>
<evidence type="ECO:0000259" key="11">
    <source>
        <dbReference type="Pfam" id="PF08264"/>
    </source>
</evidence>
<evidence type="ECO:0000259" key="12">
    <source>
        <dbReference type="Pfam" id="PF13603"/>
    </source>
</evidence>
<dbReference type="Pfam" id="PF00133">
    <property type="entry name" value="tRNA-synt_1"/>
    <property type="match status" value="2"/>
</dbReference>
<dbReference type="PANTHER" id="PTHR43740">
    <property type="entry name" value="LEUCYL-TRNA SYNTHETASE"/>
    <property type="match status" value="1"/>
</dbReference>
<dbReference type="InterPro" id="IPR025709">
    <property type="entry name" value="Leu_tRNA-synth_edit"/>
</dbReference>
<dbReference type="NCBIfam" id="TIGR00396">
    <property type="entry name" value="leuS_bact"/>
    <property type="match status" value="1"/>
</dbReference>
<dbReference type="HAMAP" id="MF_00049_B">
    <property type="entry name" value="Leu_tRNA_synth_B"/>
    <property type="match status" value="1"/>
</dbReference>
<feature type="short sequence motif" description="'KMSKS' region" evidence="9">
    <location>
        <begin position="581"/>
        <end position="585"/>
    </location>
</feature>
<dbReference type="InterPro" id="IPR013155">
    <property type="entry name" value="M/V/L/I-tRNA-synth_anticd-bd"/>
</dbReference>
<comment type="similarity">
    <text evidence="1 9">Belongs to the class-I aminoacyl-tRNA synthetase family.</text>
</comment>
<dbReference type="InterPro" id="IPR002300">
    <property type="entry name" value="aa-tRNA-synth_Ia"/>
</dbReference>